<evidence type="ECO:0000313" key="3">
    <source>
        <dbReference type="Proteomes" id="UP001595937"/>
    </source>
</evidence>
<feature type="compositionally biased region" description="Gly residues" evidence="1">
    <location>
        <begin position="131"/>
        <end position="150"/>
    </location>
</feature>
<dbReference type="Gene3D" id="3.40.50.1000">
    <property type="entry name" value="HAD superfamily/HAD-like"/>
    <property type="match status" value="2"/>
</dbReference>
<dbReference type="Pfam" id="PF08282">
    <property type="entry name" value="Hydrolase_3"/>
    <property type="match status" value="2"/>
</dbReference>
<comment type="caution">
    <text evidence="2">The sequence shown here is derived from an EMBL/GenBank/DDBJ whole genome shotgun (WGS) entry which is preliminary data.</text>
</comment>
<keyword evidence="2" id="KW-0378">Hydrolase</keyword>
<evidence type="ECO:0000313" key="2">
    <source>
        <dbReference type="EMBL" id="MFC5296471.1"/>
    </source>
</evidence>
<evidence type="ECO:0000256" key="1">
    <source>
        <dbReference type="SAM" id="MobiDB-lite"/>
    </source>
</evidence>
<keyword evidence="3" id="KW-1185">Reference proteome</keyword>
<gene>
    <name evidence="2" type="ORF">ACFPK8_03025</name>
</gene>
<dbReference type="InterPro" id="IPR023214">
    <property type="entry name" value="HAD_sf"/>
</dbReference>
<dbReference type="InterPro" id="IPR036412">
    <property type="entry name" value="HAD-like_sf"/>
</dbReference>
<proteinExistence type="predicted"/>
<feature type="region of interest" description="Disordered" evidence="1">
    <location>
        <begin position="123"/>
        <end position="150"/>
    </location>
</feature>
<dbReference type="RefSeq" id="WP_193117806.1">
    <property type="nucleotide sequence ID" value="NZ_BAAAIR010000046.1"/>
</dbReference>
<reference evidence="3" key="1">
    <citation type="journal article" date="2019" name="Int. J. Syst. Evol. Microbiol.">
        <title>The Global Catalogue of Microorganisms (GCM) 10K type strain sequencing project: providing services to taxonomists for standard genome sequencing and annotation.</title>
        <authorList>
            <consortium name="The Broad Institute Genomics Platform"/>
            <consortium name="The Broad Institute Genome Sequencing Center for Infectious Disease"/>
            <person name="Wu L."/>
            <person name="Ma J."/>
        </authorList>
    </citation>
    <scope>NUCLEOTIDE SEQUENCE [LARGE SCALE GENOMIC DNA]</scope>
    <source>
        <strain evidence="3">CGMCC 1.16455</strain>
    </source>
</reference>
<dbReference type="SUPFAM" id="SSF56784">
    <property type="entry name" value="HAD-like"/>
    <property type="match status" value="1"/>
</dbReference>
<dbReference type="Proteomes" id="UP001595937">
    <property type="component" value="Unassembled WGS sequence"/>
</dbReference>
<name>A0ABW0FC22_9MICO</name>
<sequence length="291" mass="29984">MADRRCVFIDFDGTFAQHGVAPAEHAEAVAEARANGHLILLSTGRPASIVAPEVAALFDGVISSAGGHVRIGEEVLHDERFPAALGRRAVEVLLRHDVAFALEAPDALWCSASAAKRIRARVEAPAPGSGSEAGPGADPGAGAGSRAGIGNGPRDIVDAVRVPEDLGACSFAKISLWESRVPVEQLAAEIGPEVGALPNSITTEDTSSGELHLRTVDKADGLLRTAEHVGLDVSATVAIGDGLNDLGMLRAAGTGISIEGARDEVREAARFEVPGPSEHGVVTAFQRLGLL</sequence>
<dbReference type="PANTHER" id="PTHR10000">
    <property type="entry name" value="PHOSPHOSERINE PHOSPHATASE"/>
    <property type="match status" value="1"/>
</dbReference>
<accession>A0ABW0FC22</accession>
<protein>
    <submittedName>
        <fullName evidence="2">HAD hydrolase family protein</fullName>
    </submittedName>
</protein>
<dbReference type="PANTHER" id="PTHR10000:SF8">
    <property type="entry name" value="HAD SUPERFAMILY HYDROLASE-LIKE, TYPE 3"/>
    <property type="match status" value="1"/>
</dbReference>
<dbReference type="GeneID" id="303298345"/>
<organism evidence="2 3">
    <name type="scientific">Brachybacterium tyrofermentans</name>
    <dbReference type="NCBI Taxonomy" id="47848"/>
    <lineage>
        <taxon>Bacteria</taxon>
        <taxon>Bacillati</taxon>
        <taxon>Actinomycetota</taxon>
        <taxon>Actinomycetes</taxon>
        <taxon>Micrococcales</taxon>
        <taxon>Dermabacteraceae</taxon>
        <taxon>Brachybacterium</taxon>
    </lineage>
</organism>
<dbReference type="EMBL" id="JBHSLN010000012">
    <property type="protein sequence ID" value="MFC5296471.1"/>
    <property type="molecule type" value="Genomic_DNA"/>
</dbReference>
<dbReference type="GO" id="GO:0016787">
    <property type="term" value="F:hydrolase activity"/>
    <property type="evidence" value="ECO:0007669"/>
    <property type="project" value="UniProtKB-KW"/>
</dbReference>